<dbReference type="InterPro" id="IPR020449">
    <property type="entry name" value="Tscrpt_reg_AraC-type_HTH"/>
</dbReference>
<keyword evidence="1" id="KW-0805">Transcription regulation</keyword>
<evidence type="ECO:0000256" key="2">
    <source>
        <dbReference type="ARBA" id="ARBA00023125"/>
    </source>
</evidence>
<dbReference type="InterPro" id="IPR018060">
    <property type="entry name" value="HTH_AraC"/>
</dbReference>
<dbReference type="Proteomes" id="UP000647416">
    <property type="component" value="Unassembled WGS sequence"/>
</dbReference>
<dbReference type="InterPro" id="IPR009057">
    <property type="entry name" value="Homeodomain-like_sf"/>
</dbReference>
<dbReference type="PROSITE" id="PS00041">
    <property type="entry name" value="HTH_ARAC_FAMILY_1"/>
    <property type="match status" value="1"/>
</dbReference>
<dbReference type="Pfam" id="PF12833">
    <property type="entry name" value="HTH_18"/>
    <property type="match status" value="1"/>
</dbReference>
<organism evidence="5 6">
    <name type="scientific">Qingrenia yutianensis</name>
    <dbReference type="NCBI Taxonomy" id="2763676"/>
    <lineage>
        <taxon>Bacteria</taxon>
        <taxon>Bacillati</taxon>
        <taxon>Bacillota</taxon>
        <taxon>Clostridia</taxon>
        <taxon>Eubacteriales</taxon>
        <taxon>Oscillospiraceae</taxon>
        <taxon>Qingrenia</taxon>
    </lineage>
</organism>
<dbReference type="AlphaFoldDB" id="A0A926IUT5"/>
<dbReference type="PANTHER" id="PTHR43280:SF2">
    <property type="entry name" value="HTH-TYPE TRANSCRIPTIONAL REGULATOR EXSA"/>
    <property type="match status" value="1"/>
</dbReference>
<dbReference type="InterPro" id="IPR014710">
    <property type="entry name" value="RmlC-like_jellyroll"/>
</dbReference>
<evidence type="ECO:0000256" key="1">
    <source>
        <dbReference type="ARBA" id="ARBA00023015"/>
    </source>
</evidence>
<dbReference type="Gene3D" id="2.60.120.10">
    <property type="entry name" value="Jelly Rolls"/>
    <property type="match status" value="1"/>
</dbReference>
<dbReference type="PRINTS" id="PR00032">
    <property type="entry name" value="HTHARAC"/>
</dbReference>
<dbReference type="SUPFAM" id="SSF51215">
    <property type="entry name" value="Regulatory protein AraC"/>
    <property type="match status" value="1"/>
</dbReference>
<evidence type="ECO:0000313" key="5">
    <source>
        <dbReference type="EMBL" id="MBC8597193.1"/>
    </source>
</evidence>
<comment type="caution">
    <text evidence="5">The sequence shown here is derived from an EMBL/GenBank/DDBJ whole genome shotgun (WGS) entry which is preliminary data.</text>
</comment>
<feature type="domain" description="HTH araC/xylS-type" evidence="4">
    <location>
        <begin position="187"/>
        <end position="285"/>
    </location>
</feature>
<evidence type="ECO:0000259" key="4">
    <source>
        <dbReference type="PROSITE" id="PS01124"/>
    </source>
</evidence>
<dbReference type="PROSITE" id="PS01124">
    <property type="entry name" value="HTH_ARAC_FAMILY_2"/>
    <property type="match status" value="1"/>
</dbReference>
<dbReference type="InterPro" id="IPR037923">
    <property type="entry name" value="HTH-like"/>
</dbReference>
<evidence type="ECO:0000256" key="3">
    <source>
        <dbReference type="ARBA" id="ARBA00023163"/>
    </source>
</evidence>
<dbReference type="PANTHER" id="PTHR43280">
    <property type="entry name" value="ARAC-FAMILY TRANSCRIPTIONAL REGULATOR"/>
    <property type="match status" value="1"/>
</dbReference>
<gene>
    <name evidence="5" type="ORF">H8706_09975</name>
</gene>
<protein>
    <submittedName>
        <fullName evidence="5">Helix-turn-helix transcriptional regulator</fullName>
    </submittedName>
</protein>
<reference evidence="5" key="1">
    <citation type="submission" date="2020-08" db="EMBL/GenBank/DDBJ databases">
        <title>Genome public.</title>
        <authorList>
            <person name="Liu C."/>
            <person name="Sun Q."/>
        </authorList>
    </citation>
    <scope>NUCLEOTIDE SEQUENCE</scope>
    <source>
        <strain evidence="5">NSJ-50</strain>
    </source>
</reference>
<dbReference type="InterPro" id="IPR018062">
    <property type="entry name" value="HTH_AraC-typ_CS"/>
</dbReference>
<dbReference type="GO" id="GO:0043565">
    <property type="term" value="F:sequence-specific DNA binding"/>
    <property type="evidence" value="ECO:0007669"/>
    <property type="project" value="InterPro"/>
</dbReference>
<keyword evidence="3" id="KW-0804">Transcription</keyword>
<dbReference type="EMBL" id="JACRTE010000016">
    <property type="protein sequence ID" value="MBC8597193.1"/>
    <property type="molecule type" value="Genomic_DNA"/>
</dbReference>
<dbReference type="Pfam" id="PF02311">
    <property type="entry name" value="AraC_binding"/>
    <property type="match status" value="1"/>
</dbReference>
<name>A0A926IUT5_9FIRM</name>
<dbReference type="InterPro" id="IPR003313">
    <property type="entry name" value="AraC-bd"/>
</dbReference>
<dbReference type="RefSeq" id="WP_262432508.1">
    <property type="nucleotide sequence ID" value="NZ_JACRTE010000016.1"/>
</dbReference>
<sequence>MINNETVNSNIPNTPVHISGGGCPAKKGEIFSRPHIHGEIELLYIADGVLRARNEEISVTAEKGEIIFINSRVVHETFSGKDGTYYSLIQFDISEMPQNHLKNTGKYLRRFLSAGECSMYVFKNGDPKTDEIRGYINEIIRESTEKKRAYEMYISADIFKISALLSRYKIILDENVYFDSDTIERVLPVLNYIDTHYREEISLDDLSKTVNLNRYYFCRLFKKATNSTFTEYLNFVRVCKAEKRLISGAGNISEISMDVGFSSVSYFNRIFKKYKGCTPSAYKKVKYAVQ</sequence>
<dbReference type="SMART" id="SM00342">
    <property type="entry name" value="HTH_ARAC"/>
    <property type="match status" value="1"/>
</dbReference>
<dbReference type="SUPFAM" id="SSF46689">
    <property type="entry name" value="Homeodomain-like"/>
    <property type="match status" value="2"/>
</dbReference>
<proteinExistence type="predicted"/>
<evidence type="ECO:0000313" key="6">
    <source>
        <dbReference type="Proteomes" id="UP000647416"/>
    </source>
</evidence>
<keyword evidence="6" id="KW-1185">Reference proteome</keyword>
<dbReference type="Gene3D" id="1.10.10.60">
    <property type="entry name" value="Homeodomain-like"/>
    <property type="match status" value="2"/>
</dbReference>
<dbReference type="GO" id="GO:0003700">
    <property type="term" value="F:DNA-binding transcription factor activity"/>
    <property type="evidence" value="ECO:0007669"/>
    <property type="project" value="InterPro"/>
</dbReference>
<accession>A0A926IUT5</accession>
<keyword evidence="2" id="KW-0238">DNA-binding</keyword>